<proteinExistence type="predicted"/>
<keyword evidence="1" id="KW-1133">Transmembrane helix</keyword>
<evidence type="ECO:0000313" key="2">
    <source>
        <dbReference type="EMBL" id="RIY13749.1"/>
    </source>
</evidence>
<comment type="caution">
    <text evidence="2">The sequence shown here is derived from an EMBL/GenBank/DDBJ whole genome shotgun (WGS) entry which is preliminary data.</text>
</comment>
<dbReference type="RefSeq" id="WP_119653979.1">
    <property type="nucleotide sequence ID" value="NZ_JBHUOI010000070.1"/>
</dbReference>
<gene>
    <name evidence="2" type="ORF">D0T11_01315</name>
</gene>
<reference evidence="2 3" key="2">
    <citation type="submission" date="2019-01" db="EMBL/GenBank/DDBJ databases">
        <title>Hymenobacter humicola sp. nov., isolated from soils in Antarctica.</title>
        <authorList>
            <person name="Sedlacek I."/>
            <person name="Holochova P."/>
            <person name="Kralova S."/>
            <person name="Pantucek R."/>
            <person name="Stankova E."/>
            <person name="Vrbovska V."/>
            <person name="Kristofova L."/>
            <person name="Svec P."/>
            <person name="Busse H.-J."/>
        </authorList>
    </citation>
    <scope>NUCLEOTIDE SEQUENCE [LARGE SCALE GENOMIC DNA]</scope>
    <source>
        <strain evidence="2 3">CCM 8852</strain>
    </source>
</reference>
<protein>
    <submittedName>
        <fullName evidence="2">Uncharacterized protein</fullName>
    </submittedName>
</protein>
<accession>A0A418R8P8</accession>
<dbReference type="EMBL" id="QYCN01000002">
    <property type="protein sequence ID" value="RIY13749.1"/>
    <property type="molecule type" value="Genomic_DNA"/>
</dbReference>
<keyword evidence="1" id="KW-0472">Membrane</keyword>
<name>A0A418R8P8_9BACT</name>
<keyword evidence="3" id="KW-1185">Reference proteome</keyword>
<reference evidence="2 3" key="1">
    <citation type="submission" date="2018-09" db="EMBL/GenBank/DDBJ databases">
        <authorList>
            <person name="Zeman M."/>
            <person name="Pardy F."/>
        </authorList>
    </citation>
    <scope>NUCLEOTIDE SEQUENCE [LARGE SCALE GENOMIC DNA]</scope>
    <source>
        <strain evidence="2 3">CCM 8852</strain>
    </source>
</reference>
<keyword evidence="1" id="KW-0812">Transmembrane</keyword>
<dbReference type="AlphaFoldDB" id="A0A418R8P8"/>
<dbReference type="Proteomes" id="UP000284250">
    <property type="component" value="Unassembled WGS sequence"/>
</dbReference>
<dbReference type="OrthoDB" id="887322at2"/>
<organism evidence="2 3">
    <name type="scientific">Hymenobacter rubripertinctus</name>
    <dbReference type="NCBI Taxonomy" id="2029981"/>
    <lineage>
        <taxon>Bacteria</taxon>
        <taxon>Pseudomonadati</taxon>
        <taxon>Bacteroidota</taxon>
        <taxon>Cytophagia</taxon>
        <taxon>Cytophagales</taxon>
        <taxon>Hymenobacteraceae</taxon>
        <taxon>Hymenobacter</taxon>
    </lineage>
</organism>
<sequence>MPPAFRPLLLTGLLALLPLLFGFVVNYTASRPPTTAQVAGRCTRYCHDHACPHATPATSPAYFRLRPLYGLTIRALSAGGGGTAYVLANLLVYLVVIPLLLLRLTYAVLRDALLLRRLPAAPTND</sequence>
<evidence type="ECO:0000313" key="3">
    <source>
        <dbReference type="Proteomes" id="UP000284250"/>
    </source>
</evidence>
<feature type="transmembrane region" description="Helical" evidence="1">
    <location>
        <begin position="90"/>
        <end position="109"/>
    </location>
</feature>
<evidence type="ECO:0000256" key="1">
    <source>
        <dbReference type="SAM" id="Phobius"/>
    </source>
</evidence>